<keyword evidence="15" id="KW-1185">Reference proteome</keyword>
<dbReference type="InterPro" id="IPR024072">
    <property type="entry name" value="DHFR-like_dom_sf"/>
</dbReference>
<dbReference type="InterPro" id="IPR002125">
    <property type="entry name" value="CMP_dCMP_dom"/>
</dbReference>
<evidence type="ECO:0000256" key="8">
    <source>
        <dbReference type="ARBA" id="ARBA00022833"/>
    </source>
</evidence>
<comment type="caution">
    <text evidence="14">The sequence shown here is derived from an EMBL/GenBank/DDBJ whole genome shotgun (WGS) entry which is preliminary data.</text>
</comment>
<keyword evidence="12 14" id="KW-0378">Hydrolase</keyword>
<evidence type="ECO:0000256" key="12">
    <source>
        <dbReference type="PIRNR" id="PIRNR006769"/>
    </source>
</evidence>
<dbReference type="InterPro" id="IPR002734">
    <property type="entry name" value="RibDG_C"/>
</dbReference>
<keyword evidence="8 12" id="KW-0862">Zinc</keyword>
<evidence type="ECO:0000256" key="3">
    <source>
        <dbReference type="ARBA" id="ARBA00004910"/>
    </source>
</evidence>
<evidence type="ECO:0000256" key="5">
    <source>
        <dbReference type="ARBA" id="ARBA00007417"/>
    </source>
</evidence>
<dbReference type="GO" id="GO:0008835">
    <property type="term" value="F:diaminohydroxyphosphoribosylaminopyrimidine deaminase activity"/>
    <property type="evidence" value="ECO:0007669"/>
    <property type="project" value="UniProtKB-EC"/>
</dbReference>
<evidence type="ECO:0000256" key="1">
    <source>
        <dbReference type="ARBA" id="ARBA00002151"/>
    </source>
</evidence>
<keyword evidence="9 12" id="KW-0521">NADP</keyword>
<evidence type="ECO:0000313" key="15">
    <source>
        <dbReference type="Proteomes" id="UP001595536"/>
    </source>
</evidence>
<comment type="similarity">
    <text evidence="5 12">In the C-terminal section; belongs to the HTP reductase family.</text>
</comment>
<dbReference type="Proteomes" id="UP001595536">
    <property type="component" value="Unassembled WGS sequence"/>
</dbReference>
<dbReference type="GO" id="GO:0008703">
    <property type="term" value="F:5-amino-6-(5-phosphoribosylamino)uracil reductase activity"/>
    <property type="evidence" value="ECO:0007669"/>
    <property type="project" value="UniProtKB-EC"/>
</dbReference>
<name>A0ABV7LCD2_9HYPH</name>
<dbReference type="PANTHER" id="PTHR38011:SF7">
    <property type="entry name" value="2,5-DIAMINO-6-RIBOSYLAMINO-4(3H)-PYRIMIDINONE 5'-PHOSPHATE REDUCTASE"/>
    <property type="match status" value="1"/>
</dbReference>
<reference evidence="15" key="1">
    <citation type="journal article" date="2019" name="Int. J. Syst. Evol. Microbiol.">
        <title>The Global Catalogue of Microorganisms (GCM) 10K type strain sequencing project: providing services to taxonomists for standard genome sequencing and annotation.</title>
        <authorList>
            <consortium name="The Broad Institute Genomics Platform"/>
            <consortium name="The Broad Institute Genome Sequencing Center for Infectious Disease"/>
            <person name="Wu L."/>
            <person name="Ma J."/>
        </authorList>
    </citation>
    <scope>NUCLEOTIDE SEQUENCE [LARGE SCALE GENOMIC DNA]</scope>
    <source>
        <strain evidence="15">CCM 7941</strain>
    </source>
</reference>
<keyword evidence="6 12" id="KW-0686">Riboflavin biosynthesis</keyword>
<evidence type="ECO:0000256" key="11">
    <source>
        <dbReference type="ARBA" id="ARBA00023268"/>
    </source>
</evidence>
<evidence type="ECO:0000313" key="14">
    <source>
        <dbReference type="EMBL" id="MFC3265227.1"/>
    </source>
</evidence>
<dbReference type="PANTHER" id="PTHR38011">
    <property type="entry name" value="DIHYDROFOLATE REDUCTASE FAMILY PROTEIN (AFU_ORTHOLOGUE AFUA_8G06820)"/>
    <property type="match status" value="1"/>
</dbReference>
<comment type="cofactor">
    <cofactor evidence="12">
        <name>Zn(2+)</name>
        <dbReference type="ChEBI" id="CHEBI:29105"/>
    </cofactor>
    <text evidence="12">Binds 1 zinc ion.</text>
</comment>
<evidence type="ECO:0000256" key="10">
    <source>
        <dbReference type="ARBA" id="ARBA00023002"/>
    </source>
</evidence>
<comment type="similarity">
    <text evidence="4 12">In the N-terminal section; belongs to the cytidine and deoxycytidylate deaminase family.</text>
</comment>
<dbReference type="PROSITE" id="PS00903">
    <property type="entry name" value="CYT_DCMP_DEAMINASES_1"/>
    <property type="match status" value="1"/>
</dbReference>
<dbReference type="Pfam" id="PF00383">
    <property type="entry name" value="dCMP_cyt_deam_1"/>
    <property type="match status" value="1"/>
</dbReference>
<dbReference type="RefSeq" id="WP_376830052.1">
    <property type="nucleotide sequence ID" value="NZ_JBHLWR010000006.1"/>
</dbReference>
<dbReference type="EC" id="3.5.4.26" evidence="12"/>
<evidence type="ECO:0000259" key="13">
    <source>
        <dbReference type="PROSITE" id="PS51747"/>
    </source>
</evidence>
<evidence type="ECO:0000256" key="4">
    <source>
        <dbReference type="ARBA" id="ARBA00005259"/>
    </source>
</evidence>
<dbReference type="SUPFAM" id="SSF53597">
    <property type="entry name" value="Dihydrofolate reductase-like"/>
    <property type="match status" value="1"/>
</dbReference>
<comment type="function">
    <text evidence="1 12">Converts 2,5-diamino-6-(ribosylamino)-4(3h)-pyrimidinone 5'-phosphate into 5-amino-6-(ribosylamino)-2,4(1h,3h)-pyrimidinedione 5'-phosphate.</text>
</comment>
<comment type="pathway">
    <text evidence="2 12">Cofactor biosynthesis; riboflavin biosynthesis; 5-amino-6-(D-ribitylamino)uracil from GTP: step 2/4.</text>
</comment>
<keyword evidence="10 12" id="KW-0560">Oxidoreductase</keyword>
<comment type="catalytic activity">
    <reaction evidence="12">
        <text>5-amino-6-(5-phospho-D-ribitylamino)uracil + NADP(+) = 5-amino-6-(5-phospho-D-ribosylamino)uracil + NADPH + H(+)</text>
        <dbReference type="Rhea" id="RHEA:17845"/>
        <dbReference type="ChEBI" id="CHEBI:15378"/>
        <dbReference type="ChEBI" id="CHEBI:57783"/>
        <dbReference type="ChEBI" id="CHEBI:58349"/>
        <dbReference type="ChEBI" id="CHEBI:58421"/>
        <dbReference type="ChEBI" id="CHEBI:58453"/>
        <dbReference type="EC" id="1.1.1.193"/>
    </reaction>
</comment>
<dbReference type="EC" id="1.1.1.193" evidence="12"/>
<dbReference type="NCBIfam" id="TIGR00326">
    <property type="entry name" value="eubact_ribD"/>
    <property type="match status" value="1"/>
</dbReference>
<evidence type="ECO:0000256" key="6">
    <source>
        <dbReference type="ARBA" id="ARBA00022619"/>
    </source>
</evidence>
<dbReference type="InterPro" id="IPR016192">
    <property type="entry name" value="APOBEC/CMP_deaminase_Zn-bd"/>
</dbReference>
<comment type="pathway">
    <text evidence="3 12">Cofactor biosynthesis; riboflavin biosynthesis; 5-amino-6-(D-ribitylamino)uracil from GTP: step 3/4.</text>
</comment>
<evidence type="ECO:0000256" key="2">
    <source>
        <dbReference type="ARBA" id="ARBA00004882"/>
    </source>
</evidence>
<dbReference type="InterPro" id="IPR004794">
    <property type="entry name" value="Eubact_RibD"/>
</dbReference>
<dbReference type="PIRSF" id="PIRSF006769">
    <property type="entry name" value="RibD"/>
    <property type="match status" value="1"/>
</dbReference>
<protein>
    <recommendedName>
        <fullName evidence="12">Riboflavin biosynthesis protein RibD</fullName>
    </recommendedName>
    <domain>
        <recommendedName>
            <fullName evidence="12">Diaminohydroxyphosphoribosylaminopyrimidine deaminase</fullName>
            <shortName evidence="12">DRAP deaminase</shortName>
            <ecNumber evidence="12">3.5.4.26</ecNumber>
        </recommendedName>
        <alternativeName>
            <fullName evidence="12">Riboflavin-specific deaminase</fullName>
        </alternativeName>
    </domain>
    <domain>
        <recommendedName>
            <fullName evidence="12">5-amino-6-(5-phosphoribosylamino)uracil reductase</fullName>
            <ecNumber evidence="12">1.1.1.193</ecNumber>
        </recommendedName>
        <alternativeName>
            <fullName evidence="12">HTP reductase</fullName>
        </alternativeName>
    </domain>
</protein>
<dbReference type="Gene3D" id="3.40.430.10">
    <property type="entry name" value="Dihydrofolate Reductase, subunit A"/>
    <property type="match status" value="1"/>
</dbReference>
<evidence type="ECO:0000256" key="7">
    <source>
        <dbReference type="ARBA" id="ARBA00022723"/>
    </source>
</evidence>
<organism evidence="14 15">
    <name type="scientific">Camelimonas abortus</name>
    <dbReference type="NCBI Taxonomy" id="1017184"/>
    <lineage>
        <taxon>Bacteria</taxon>
        <taxon>Pseudomonadati</taxon>
        <taxon>Pseudomonadota</taxon>
        <taxon>Alphaproteobacteria</taxon>
        <taxon>Hyphomicrobiales</taxon>
        <taxon>Chelatococcaceae</taxon>
        <taxon>Camelimonas</taxon>
    </lineage>
</organism>
<keyword evidence="7 12" id="KW-0479">Metal-binding</keyword>
<dbReference type="EMBL" id="JBHRUV010000013">
    <property type="protein sequence ID" value="MFC3265227.1"/>
    <property type="molecule type" value="Genomic_DNA"/>
</dbReference>
<proteinExistence type="inferred from homology"/>
<dbReference type="Gene3D" id="3.40.140.10">
    <property type="entry name" value="Cytidine Deaminase, domain 2"/>
    <property type="match status" value="1"/>
</dbReference>
<comment type="catalytic activity">
    <reaction evidence="12">
        <text>2,5-diamino-6-hydroxy-4-(5-phosphoribosylamino)-pyrimidine + H2O + H(+) = 5-amino-6-(5-phospho-D-ribosylamino)uracil + NH4(+)</text>
        <dbReference type="Rhea" id="RHEA:21868"/>
        <dbReference type="ChEBI" id="CHEBI:15377"/>
        <dbReference type="ChEBI" id="CHEBI:15378"/>
        <dbReference type="ChEBI" id="CHEBI:28938"/>
        <dbReference type="ChEBI" id="CHEBI:58453"/>
        <dbReference type="ChEBI" id="CHEBI:58614"/>
        <dbReference type="EC" id="3.5.4.26"/>
    </reaction>
</comment>
<dbReference type="PROSITE" id="PS51747">
    <property type="entry name" value="CYT_DCMP_DEAMINASES_2"/>
    <property type="match status" value="1"/>
</dbReference>
<dbReference type="SUPFAM" id="SSF53927">
    <property type="entry name" value="Cytidine deaminase-like"/>
    <property type="match status" value="1"/>
</dbReference>
<accession>A0ABV7LCD2</accession>
<evidence type="ECO:0000256" key="9">
    <source>
        <dbReference type="ARBA" id="ARBA00022857"/>
    </source>
</evidence>
<dbReference type="InterPro" id="IPR050765">
    <property type="entry name" value="Riboflavin_Biosynth_HTPR"/>
</dbReference>
<keyword evidence="11" id="KW-0511">Multifunctional enzyme</keyword>
<dbReference type="Pfam" id="PF01872">
    <property type="entry name" value="RibD_C"/>
    <property type="match status" value="1"/>
</dbReference>
<dbReference type="InterPro" id="IPR016193">
    <property type="entry name" value="Cytidine_deaminase-like"/>
</dbReference>
<sequence length="389" mass="40279">MSQARRMVRPQPGAGAMDPARVAALDARFMRDALAYGRRNLGRAAPNPSVGAVLVRPEGPFVLARGVTQPGGRPHAEAMALAAAGDAARGAWLYVTLEPCSHVGRTGPCAGAVIEAGVARVVSAIGDPNPLVAGRGHAMLREAGIDVTVGVGADEARRDHIGHFTLVREKRPAVLLKLARTADGVAARRHGPRLMITGAAAGARVHLMRAHADVIVVGVSTILADDPDLTVRLPGMAHMSPVRVVLDGRLRTPQDARVVTDARRVPTWIIAAQDAPPEPERALVAAGVEVMRVPGDALGRPQLAAALHLLGARGVTRAFCEGGPTLANALAAAGLIEEVNLITAPAPYDGPAGAGVPAIGPDLAGCLAGMRMFADEPLGADRLQRYERA</sequence>
<gene>
    <name evidence="14" type="primary">ribD</name>
    <name evidence="14" type="ORF">ACFOEX_02480</name>
</gene>
<feature type="domain" description="CMP/dCMP-type deaminase" evidence="13">
    <location>
        <begin position="24"/>
        <end position="147"/>
    </location>
</feature>